<evidence type="ECO:0000313" key="3">
    <source>
        <dbReference type="Proteomes" id="UP000239290"/>
    </source>
</evidence>
<name>A0A2S8J919_RHOOP</name>
<dbReference type="Gene3D" id="3.40.50.10540">
    <property type="entry name" value="Crotonobetainyl-coa:carnitine coa-transferase, domain 1"/>
    <property type="match status" value="1"/>
</dbReference>
<dbReference type="PANTHER" id="PTHR48207:SF3">
    <property type="entry name" value="SUCCINATE--HYDROXYMETHYLGLUTARATE COA-TRANSFERASE"/>
    <property type="match status" value="1"/>
</dbReference>
<dbReference type="AlphaFoldDB" id="A0A2S8J919"/>
<evidence type="ECO:0000313" key="2">
    <source>
        <dbReference type="EMBL" id="PQP23546.1"/>
    </source>
</evidence>
<dbReference type="RefSeq" id="WP_105416463.1">
    <property type="nucleotide sequence ID" value="NZ_PUIO01000020.1"/>
</dbReference>
<protein>
    <recommendedName>
        <fullName evidence="4">CoA transferase</fullName>
    </recommendedName>
</protein>
<comment type="caution">
    <text evidence="2">The sequence shown here is derived from an EMBL/GenBank/DDBJ whole genome shotgun (WGS) entry which is preliminary data.</text>
</comment>
<dbReference type="Proteomes" id="UP000239290">
    <property type="component" value="Unassembled WGS sequence"/>
</dbReference>
<keyword evidence="1" id="KW-0808">Transferase</keyword>
<dbReference type="Pfam" id="PF02515">
    <property type="entry name" value="CoA_transf_3"/>
    <property type="match status" value="1"/>
</dbReference>
<dbReference type="InterPro" id="IPR003673">
    <property type="entry name" value="CoA-Trfase_fam_III"/>
</dbReference>
<gene>
    <name evidence="2" type="ORF">C5613_18560</name>
</gene>
<proteinExistence type="predicted"/>
<organism evidence="2 3">
    <name type="scientific">Rhodococcus opacus</name>
    <name type="common">Nocardia opaca</name>
    <dbReference type="NCBI Taxonomy" id="37919"/>
    <lineage>
        <taxon>Bacteria</taxon>
        <taxon>Bacillati</taxon>
        <taxon>Actinomycetota</taxon>
        <taxon>Actinomycetes</taxon>
        <taxon>Mycobacteriales</taxon>
        <taxon>Nocardiaceae</taxon>
        <taxon>Rhodococcus</taxon>
    </lineage>
</organism>
<sequence length="393" mass="42663">MTDTKHRPLDGVTVLDLSWHLAGPYCTMALADLGARVIKIERPGSHGGYDPGGVARFQFQGDDVHYIALNRNKESMVLDLKTEEGLNVFRAMVKQADVVFNNFRPGTMQKLGLDFESLKAINDRIIYASLSAFGNTGPDRDRPGVDLVVQAECAGMSMTGHKGGPPARAGIPIADLAGGMWSAMAILAAIRERDAFGTGAREIDMSLFDSHFAMIPYFTAYLTTNDFVPGPQGSGGHSPTYGAFETADGTWLILAVIDQKPWTLLCEALEAPHLFADPRFANAASRIEHTDDLQKIVQEILLKKPRAEWMAKFRDLGIPAGSVNNLREAMAHPQVAARNMMVDVPYVGGDTVSLLGNPIKMSGFEQTFASPPRIGQDTERITAEFTAPAGEAR</sequence>
<evidence type="ECO:0008006" key="4">
    <source>
        <dbReference type="Google" id="ProtNLM"/>
    </source>
</evidence>
<dbReference type="InterPro" id="IPR044855">
    <property type="entry name" value="CoA-Trfase_III_dom3_sf"/>
</dbReference>
<dbReference type="GO" id="GO:0008410">
    <property type="term" value="F:CoA-transferase activity"/>
    <property type="evidence" value="ECO:0007669"/>
    <property type="project" value="TreeGrafter"/>
</dbReference>
<dbReference type="EMBL" id="PUIO01000020">
    <property type="protein sequence ID" value="PQP23546.1"/>
    <property type="molecule type" value="Genomic_DNA"/>
</dbReference>
<accession>A0A2S8J919</accession>
<dbReference type="InterPro" id="IPR050483">
    <property type="entry name" value="CoA-transferase_III_domain"/>
</dbReference>
<evidence type="ECO:0000256" key="1">
    <source>
        <dbReference type="ARBA" id="ARBA00022679"/>
    </source>
</evidence>
<reference evidence="3" key="1">
    <citation type="submission" date="2018-02" db="EMBL/GenBank/DDBJ databases">
        <title>Draft genome sequencing of Rhodococcus opacus KU647198.</title>
        <authorList>
            <person name="Zheng B.-X."/>
        </authorList>
    </citation>
    <scope>NUCLEOTIDE SEQUENCE [LARGE SCALE GENOMIC DNA]</scope>
    <source>
        <strain evidence="3">04-OD7</strain>
    </source>
</reference>
<dbReference type="PANTHER" id="PTHR48207">
    <property type="entry name" value="SUCCINATE--HYDROXYMETHYLGLUTARATE COA-TRANSFERASE"/>
    <property type="match status" value="1"/>
</dbReference>
<dbReference type="InterPro" id="IPR023606">
    <property type="entry name" value="CoA-Trfase_III_dom_1_sf"/>
</dbReference>
<dbReference type="Gene3D" id="3.30.1540.10">
    <property type="entry name" value="formyl-coa transferase, domain 3"/>
    <property type="match status" value="1"/>
</dbReference>
<dbReference type="SUPFAM" id="SSF89796">
    <property type="entry name" value="CoA-transferase family III (CaiB/BaiF)"/>
    <property type="match status" value="1"/>
</dbReference>